<dbReference type="eggNOG" id="KOG1992">
    <property type="taxonomic scope" value="Eukaryota"/>
</dbReference>
<dbReference type="InterPro" id="IPR005043">
    <property type="entry name" value="XPO2_C"/>
</dbReference>
<evidence type="ECO:0000256" key="2">
    <source>
        <dbReference type="ARBA" id="ARBA00004496"/>
    </source>
</evidence>
<comment type="subcellular location">
    <subcellularLocation>
        <location evidence="2">Cytoplasm</location>
    </subcellularLocation>
    <subcellularLocation>
        <location evidence="1">Nucleus</location>
    </subcellularLocation>
</comment>
<dbReference type="PANTHER" id="PTHR10997:SF8">
    <property type="entry name" value="EXPORTIN-2"/>
    <property type="match status" value="1"/>
</dbReference>
<evidence type="ECO:0000256" key="7">
    <source>
        <dbReference type="ARBA" id="ARBA00022927"/>
    </source>
</evidence>
<dbReference type="GO" id="GO:0006611">
    <property type="term" value="P:protein export from nucleus"/>
    <property type="evidence" value="ECO:0000318"/>
    <property type="project" value="GO_Central"/>
</dbReference>
<accession>A8Y1G0</accession>
<evidence type="ECO:0000256" key="8">
    <source>
        <dbReference type="ARBA" id="ARBA00023242"/>
    </source>
</evidence>
<dbReference type="SMART" id="SM00913">
    <property type="entry name" value="IBN_N"/>
    <property type="match status" value="1"/>
</dbReference>
<reference evidence="11 12" key="2">
    <citation type="journal article" date="2011" name="PLoS Genet.">
        <title>Caenorhabditis briggsae recombinant inbred line genotypes reveal inter-strain incompatibility and the evolution of recombination.</title>
        <authorList>
            <person name="Ross J.A."/>
            <person name="Koboldt D.C."/>
            <person name="Staisch J.E."/>
            <person name="Chamberlin H.M."/>
            <person name="Gupta B.P."/>
            <person name="Miller R.D."/>
            <person name="Baird S.E."/>
            <person name="Haag E.S."/>
        </authorList>
    </citation>
    <scope>NUCLEOTIDE SEQUENCE [LARGE SCALE GENOMIC DNA]</scope>
    <source>
        <strain evidence="11 12">AF16</strain>
    </source>
</reference>
<dbReference type="AlphaFoldDB" id="A8Y1G0"/>
<dbReference type="GO" id="GO:0031267">
    <property type="term" value="F:small GTPase binding"/>
    <property type="evidence" value="ECO:0007669"/>
    <property type="project" value="InterPro"/>
</dbReference>
<dbReference type="GO" id="GO:0005635">
    <property type="term" value="C:nuclear envelope"/>
    <property type="evidence" value="ECO:0000318"/>
    <property type="project" value="GO_Central"/>
</dbReference>
<keyword evidence="8" id="KW-0539">Nucleus</keyword>
<dbReference type="FunFam" id="1.25.10.10:FF:001284">
    <property type="entry name" value="EXPOrtin (Nuclear export receptor)"/>
    <property type="match status" value="1"/>
</dbReference>
<dbReference type="Proteomes" id="UP000008549">
    <property type="component" value="Unassembled WGS sequence"/>
</dbReference>
<keyword evidence="7" id="KW-0653">Protein transport</keyword>
<protein>
    <recommendedName>
        <fullName evidence="4">Exportin-2</fullName>
    </recommendedName>
    <alternativeName>
        <fullName evidence="9">Importin-alpha re-exporter</fullName>
    </alternativeName>
</protein>
<dbReference type="GO" id="GO:0005829">
    <property type="term" value="C:cytosol"/>
    <property type="evidence" value="ECO:0000318"/>
    <property type="project" value="GO_Central"/>
</dbReference>
<dbReference type="EMBL" id="HE601428">
    <property type="protein sequence ID" value="CAP38729.2"/>
    <property type="molecule type" value="Genomic_DNA"/>
</dbReference>
<evidence type="ECO:0000313" key="13">
    <source>
        <dbReference type="WormBase" id="CBG22063"/>
    </source>
</evidence>
<evidence type="ECO:0000256" key="5">
    <source>
        <dbReference type="ARBA" id="ARBA00022448"/>
    </source>
</evidence>
<evidence type="ECO:0000256" key="4">
    <source>
        <dbReference type="ARBA" id="ARBA00018945"/>
    </source>
</evidence>
<dbReference type="GO" id="GO:0005049">
    <property type="term" value="F:nuclear export signal receptor activity"/>
    <property type="evidence" value="ECO:0000318"/>
    <property type="project" value="GO_Central"/>
</dbReference>
<dbReference type="InterPro" id="IPR001494">
    <property type="entry name" value="Importin-beta_N"/>
</dbReference>
<sequence>MEQIGAALQQTLEPNAAIRKQGEDALRTLQATPGYIIQILQLVVNEEQQVAPQIRMAAAVALKNFVKRNWVREKAIHGPAPEVEMSQEDEEQFRNMLLEAMFNTKANIQDILSNALYLIAQRDFPEKWPELVPYLSRFLSGDDLNHLIASLTSMDQIFRKFRYSSKSTELWRELLKCLQSTQEPLTMLLAKMMEVGQQKDQLGDEMMSQWLKVLNLIAKVYHSLCVQEIPEYFEDHLNDWMPHFLLLVSIDVPSQTSSGGEPTTLDELKHEICEIFALYSQKYEEEIAKFVPDIISAVWHLLEKTGPDTRYDTMVCAALEFLSMVSQRQYYESHFTGEGVLKTLAENVCVQNLLLRQQDMELFEDEPLDYMKRDIEGTDVGTRRRGAIDLARGLCRRFEDKMLPCLGEIAQNLLASGEWIKVDIAYSLITAVAVKSETAKNGVTATNPLVDINDFFIGHVATHLNSDVNQTPILKADALKFAVTFRKQLAPEHLMTAIKASDALLSSATPILHKYAAYAIERILLSDSQNAQKVFSAHNLPVASILQNLVAAFDKDPKAQNSPYLIKAVLRIIVILDDETIRHADAIAKKLAQLIESATKNPADSVHTHFLFETICVLVTKTRTIGASLDAQLLPLIEVIFREDLEDLIPYALQITGVLVSSCIARNASIDQFAAFLPFLLSERLWARSANVPAALSVLEVLMSVNGQQVVAGNSNLILNHLTRLLNSKTLDQYGFQLASAILPSIEHFEGDAMKHLLTSMFNRVQSSKTSKFMKLFVVFLCRFTIIRGAQDLVKSCESMQTGMFGLLIEKVVCLEMPALKHTTTATEKRIIAIGMGNLLAEATQQLINHYGILTHETAMLLDAAAASDRAIMSPEEEQASMYNAEGEFVNPFCRLSYAPKPKPIADQITNHKAYFAQAALVRGPGNVPDTLKTVPPEIASYLRSLHNV</sequence>
<dbReference type="PROSITE" id="PS50166">
    <property type="entry name" value="IMPORTIN_B_NT"/>
    <property type="match status" value="1"/>
</dbReference>
<dbReference type="Pfam" id="PF03378">
    <property type="entry name" value="CAS_CSE1"/>
    <property type="match status" value="1"/>
</dbReference>
<proteinExistence type="inferred from homology"/>
<dbReference type="Pfam" id="PF08506">
    <property type="entry name" value="Cse1"/>
    <property type="match status" value="1"/>
</dbReference>
<keyword evidence="6" id="KW-0963">Cytoplasm</keyword>
<dbReference type="FunCoup" id="A8Y1G0">
    <property type="interactions" value="2706"/>
</dbReference>
<keyword evidence="12" id="KW-1185">Reference proteome</keyword>
<dbReference type="InterPro" id="IPR016024">
    <property type="entry name" value="ARM-type_fold"/>
</dbReference>
<dbReference type="Pfam" id="PF03810">
    <property type="entry name" value="IBN_N"/>
    <property type="match status" value="1"/>
</dbReference>
<evidence type="ECO:0000256" key="6">
    <source>
        <dbReference type="ARBA" id="ARBA00022490"/>
    </source>
</evidence>
<feature type="domain" description="Importin N-terminal" evidence="10">
    <location>
        <begin position="22"/>
        <end position="103"/>
    </location>
</feature>
<dbReference type="PANTHER" id="PTHR10997">
    <property type="entry name" value="IMPORTIN-7, 8, 11"/>
    <property type="match status" value="1"/>
</dbReference>
<name>A8Y1G0_CAEBR</name>
<dbReference type="InterPro" id="IPR013713">
    <property type="entry name" value="XPO2_central"/>
</dbReference>
<evidence type="ECO:0000259" key="10">
    <source>
        <dbReference type="PROSITE" id="PS50166"/>
    </source>
</evidence>
<evidence type="ECO:0000256" key="1">
    <source>
        <dbReference type="ARBA" id="ARBA00004123"/>
    </source>
</evidence>
<dbReference type="OMA" id="AENEFLM"/>
<comment type="similarity">
    <text evidence="3">Belongs to the XPO2/CSE1 family.</text>
</comment>
<reference evidence="11 12" key="1">
    <citation type="journal article" date="2003" name="PLoS Biol.">
        <title>The genome sequence of Caenorhabditis briggsae: a platform for comparative genomics.</title>
        <authorList>
            <person name="Stein L.D."/>
            <person name="Bao Z."/>
            <person name="Blasiar D."/>
            <person name="Blumenthal T."/>
            <person name="Brent M.R."/>
            <person name="Chen N."/>
            <person name="Chinwalla A."/>
            <person name="Clarke L."/>
            <person name="Clee C."/>
            <person name="Coghlan A."/>
            <person name="Coulson A."/>
            <person name="D'Eustachio P."/>
            <person name="Fitch D.H."/>
            <person name="Fulton L.A."/>
            <person name="Fulton R.E."/>
            <person name="Griffiths-Jones S."/>
            <person name="Harris T.W."/>
            <person name="Hillier L.W."/>
            <person name="Kamath R."/>
            <person name="Kuwabara P.E."/>
            <person name="Mardis E.R."/>
            <person name="Marra M.A."/>
            <person name="Miner T.L."/>
            <person name="Minx P."/>
            <person name="Mullikin J.C."/>
            <person name="Plumb R.W."/>
            <person name="Rogers J."/>
            <person name="Schein J.E."/>
            <person name="Sohrmann M."/>
            <person name="Spieth J."/>
            <person name="Stajich J.E."/>
            <person name="Wei C."/>
            <person name="Willey D."/>
            <person name="Wilson R.K."/>
            <person name="Durbin R."/>
            <person name="Waterston R.H."/>
        </authorList>
    </citation>
    <scope>NUCLEOTIDE SEQUENCE [LARGE SCALE GENOMIC DNA]</scope>
    <source>
        <strain evidence="11 12">AF16</strain>
    </source>
</reference>
<keyword evidence="5" id="KW-0813">Transport</keyword>
<dbReference type="SUPFAM" id="SSF48371">
    <property type="entry name" value="ARM repeat"/>
    <property type="match status" value="1"/>
</dbReference>
<organism evidence="11 12">
    <name type="scientific">Caenorhabditis briggsae</name>
    <dbReference type="NCBI Taxonomy" id="6238"/>
    <lineage>
        <taxon>Eukaryota</taxon>
        <taxon>Metazoa</taxon>
        <taxon>Ecdysozoa</taxon>
        <taxon>Nematoda</taxon>
        <taxon>Chromadorea</taxon>
        <taxon>Rhabditida</taxon>
        <taxon>Rhabditina</taxon>
        <taxon>Rhabditomorpha</taxon>
        <taxon>Rhabditoidea</taxon>
        <taxon>Rhabditidae</taxon>
        <taxon>Peloderinae</taxon>
        <taxon>Caenorhabditis</taxon>
    </lineage>
</organism>
<dbReference type="HOGENOM" id="CLU_009614_0_0_1"/>
<dbReference type="STRING" id="6238.A8Y1G0"/>
<dbReference type="InterPro" id="IPR011989">
    <property type="entry name" value="ARM-like"/>
</dbReference>
<dbReference type="InParanoid" id="A8Y1G0"/>
<dbReference type="Gene3D" id="1.25.10.10">
    <property type="entry name" value="Leucine-rich Repeat Variant"/>
    <property type="match status" value="1"/>
</dbReference>
<evidence type="ECO:0000313" key="11">
    <source>
        <dbReference type="EMBL" id="CAP38729.2"/>
    </source>
</evidence>
<dbReference type="WormBase" id="CBG22063">
    <property type="protein sequence ID" value="CBP20339"/>
    <property type="gene ID" value="WBGene00040699"/>
    <property type="gene designation" value="Cbr-xpo-2"/>
</dbReference>
<gene>
    <name evidence="13" type="primary">xpo-2</name>
    <name evidence="11" type="synonym">Cbr-xpo-2</name>
    <name evidence="13" type="ORF">CBG22063</name>
    <name evidence="11" type="ORF">CBG_22063</name>
</gene>
<evidence type="ECO:0000256" key="9">
    <source>
        <dbReference type="ARBA" id="ARBA00030693"/>
    </source>
</evidence>
<dbReference type="GO" id="GO:0006606">
    <property type="term" value="P:protein import into nucleus"/>
    <property type="evidence" value="ECO:0000318"/>
    <property type="project" value="GO_Central"/>
</dbReference>
<evidence type="ECO:0000256" key="3">
    <source>
        <dbReference type="ARBA" id="ARBA00008669"/>
    </source>
</evidence>
<evidence type="ECO:0000313" key="12">
    <source>
        <dbReference type="Proteomes" id="UP000008549"/>
    </source>
</evidence>